<dbReference type="Pfam" id="PF00857">
    <property type="entry name" value="Isochorismatase"/>
    <property type="match status" value="1"/>
</dbReference>
<dbReference type="EMBL" id="JACOFW010000020">
    <property type="protein sequence ID" value="MBC3808780.1"/>
    <property type="molecule type" value="Genomic_DNA"/>
</dbReference>
<dbReference type="InterPro" id="IPR000868">
    <property type="entry name" value="Isochorismatase-like_dom"/>
</dbReference>
<dbReference type="Proteomes" id="UP000648257">
    <property type="component" value="Unassembled WGS sequence"/>
</dbReference>
<accession>A0ABR6X883</accession>
<evidence type="ECO:0000259" key="2">
    <source>
        <dbReference type="Pfam" id="PF00857"/>
    </source>
</evidence>
<dbReference type="InterPro" id="IPR036380">
    <property type="entry name" value="Isochorismatase-like_sf"/>
</dbReference>
<comment type="caution">
    <text evidence="3">The sequence shown here is derived from an EMBL/GenBank/DDBJ whole genome shotgun (WGS) entry which is preliminary data.</text>
</comment>
<dbReference type="GO" id="GO:0016787">
    <property type="term" value="F:hydrolase activity"/>
    <property type="evidence" value="ECO:0007669"/>
    <property type="project" value="UniProtKB-KW"/>
</dbReference>
<evidence type="ECO:0000313" key="4">
    <source>
        <dbReference type="Proteomes" id="UP000648257"/>
    </source>
</evidence>
<keyword evidence="1 3" id="KW-0378">Hydrolase</keyword>
<organism evidence="3 4">
    <name type="scientific">Undibacterium seohonense</name>
    <dbReference type="NCBI Taxonomy" id="1344950"/>
    <lineage>
        <taxon>Bacteria</taxon>
        <taxon>Pseudomonadati</taxon>
        <taxon>Pseudomonadota</taxon>
        <taxon>Betaproteobacteria</taxon>
        <taxon>Burkholderiales</taxon>
        <taxon>Oxalobacteraceae</taxon>
        <taxon>Undibacterium</taxon>
    </lineage>
</organism>
<name>A0ABR6X883_9BURK</name>
<dbReference type="PANTHER" id="PTHR43540">
    <property type="entry name" value="PEROXYUREIDOACRYLATE/UREIDOACRYLATE AMIDOHYDROLASE-RELATED"/>
    <property type="match status" value="1"/>
</dbReference>
<evidence type="ECO:0000256" key="1">
    <source>
        <dbReference type="ARBA" id="ARBA00022801"/>
    </source>
</evidence>
<dbReference type="InterPro" id="IPR050272">
    <property type="entry name" value="Isochorismatase-like_hydrls"/>
</dbReference>
<dbReference type="SUPFAM" id="SSF52499">
    <property type="entry name" value="Isochorismatase-like hydrolases"/>
    <property type="match status" value="1"/>
</dbReference>
<gene>
    <name evidence="3" type="ORF">H8K52_15670</name>
</gene>
<dbReference type="CDD" id="cd01014">
    <property type="entry name" value="nicotinamidase_related"/>
    <property type="match status" value="1"/>
</dbReference>
<dbReference type="Gene3D" id="3.40.50.850">
    <property type="entry name" value="Isochorismatase-like"/>
    <property type="match status" value="1"/>
</dbReference>
<dbReference type="RefSeq" id="WP_186923848.1">
    <property type="nucleotide sequence ID" value="NZ_JACOFW010000020.1"/>
</dbReference>
<keyword evidence="4" id="KW-1185">Reference proteome</keyword>
<reference evidence="3 4" key="1">
    <citation type="submission" date="2020-08" db="EMBL/GenBank/DDBJ databases">
        <title>Novel species isolated from subtropical streams in China.</title>
        <authorList>
            <person name="Lu H."/>
        </authorList>
    </citation>
    <scope>NUCLEOTIDE SEQUENCE [LARGE SCALE GENOMIC DNA]</scope>
    <source>
        <strain evidence="3 4">KACC 16656</strain>
    </source>
</reference>
<sequence length="191" mass="21477">MSSTLSTALLLIDVQKAFDDPGWGPRNNPQAEHNIARLLAHWREREMPVIHIRHFSVEANSTLRPERPGSAYKDEAMPIEGEKEMTKSVNSAFIGTELETYLHQQEITTLVIAGISTDHCVSTTTRMAGNLGFNNYLVSDACATFDRRASDGKLFLAEDIHQIHLASLDREFCSVRTSDDILQMRFELSDI</sequence>
<proteinExistence type="predicted"/>
<evidence type="ECO:0000313" key="3">
    <source>
        <dbReference type="EMBL" id="MBC3808780.1"/>
    </source>
</evidence>
<dbReference type="PANTHER" id="PTHR43540:SF1">
    <property type="entry name" value="ISOCHORISMATASE HYDROLASE"/>
    <property type="match status" value="1"/>
</dbReference>
<feature type="domain" description="Isochorismatase-like" evidence="2">
    <location>
        <begin position="7"/>
        <end position="157"/>
    </location>
</feature>
<protein>
    <submittedName>
        <fullName evidence="3">Cysteine hydrolase</fullName>
    </submittedName>
</protein>